<comment type="caution">
    <text evidence="2">The sequence shown here is derived from an EMBL/GenBank/DDBJ whole genome shotgun (WGS) entry which is preliminary data.</text>
</comment>
<dbReference type="Proteomes" id="UP000821866">
    <property type="component" value="Unassembled WGS sequence"/>
</dbReference>
<dbReference type="VEuPathDB" id="VectorBase:LOC119185192"/>
<gene>
    <name evidence="2" type="ORF">HPB51_027480</name>
</gene>
<protein>
    <submittedName>
        <fullName evidence="2">Uncharacterized protein</fullName>
    </submittedName>
</protein>
<keyword evidence="3" id="KW-1185">Reference proteome</keyword>
<accession>A0A9J6CZZ1</accession>
<evidence type="ECO:0000256" key="1">
    <source>
        <dbReference type="SAM" id="Phobius"/>
    </source>
</evidence>
<feature type="transmembrane region" description="Helical" evidence="1">
    <location>
        <begin position="222"/>
        <end position="243"/>
    </location>
</feature>
<keyword evidence="1" id="KW-0472">Membrane</keyword>
<proteinExistence type="predicted"/>
<reference evidence="2" key="2">
    <citation type="submission" date="2021-09" db="EMBL/GenBank/DDBJ databases">
        <authorList>
            <person name="Jia N."/>
            <person name="Wang J."/>
            <person name="Shi W."/>
            <person name="Du L."/>
            <person name="Sun Y."/>
            <person name="Zhan W."/>
            <person name="Jiang J."/>
            <person name="Wang Q."/>
            <person name="Zhang B."/>
            <person name="Ji P."/>
            <person name="Sakyi L.B."/>
            <person name="Cui X."/>
            <person name="Yuan T."/>
            <person name="Jiang B."/>
            <person name="Yang W."/>
            <person name="Lam T.T.-Y."/>
            <person name="Chang Q."/>
            <person name="Ding S."/>
            <person name="Wang X."/>
            <person name="Zhu J."/>
            <person name="Ruan X."/>
            <person name="Zhao L."/>
            <person name="Wei J."/>
            <person name="Que T."/>
            <person name="Du C."/>
            <person name="Cheng J."/>
            <person name="Dai P."/>
            <person name="Han X."/>
            <person name="Huang E."/>
            <person name="Gao Y."/>
            <person name="Liu J."/>
            <person name="Shao H."/>
            <person name="Ye R."/>
            <person name="Li L."/>
            <person name="Wei W."/>
            <person name="Wang X."/>
            <person name="Wang C."/>
            <person name="Huo Q."/>
            <person name="Li W."/>
            <person name="Guo W."/>
            <person name="Chen H."/>
            <person name="Chen S."/>
            <person name="Zhou L."/>
            <person name="Zhou L."/>
            <person name="Ni X."/>
            <person name="Tian J."/>
            <person name="Zhou Y."/>
            <person name="Sheng Y."/>
            <person name="Liu T."/>
            <person name="Pan Y."/>
            <person name="Xia L."/>
            <person name="Li J."/>
            <person name="Zhao F."/>
            <person name="Cao W."/>
        </authorList>
    </citation>
    <scope>NUCLEOTIDE SEQUENCE</scope>
    <source>
        <strain evidence="2">Rmic-2018</strain>
        <tissue evidence="2">Larvae</tissue>
    </source>
</reference>
<organism evidence="2 3">
    <name type="scientific">Rhipicephalus microplus</name>
    <name type="common">Cattle tick</name>
    <name type="synonym">Boophilus microplus</name>
    <dbReference type="NCBI Taxonomy" id="6941"/>
    <lineage>
        <taxon>Eukaryota</taxon>
        <taxon>Metazoa</taxon>
        <taxon>Ecdysozoa</taxon>
        <taxon>Arthropoda</taxon>
        <taxon>Chelicerata</taxon>
        <taxon>Arachnida</taxon>
        <taxon>Acari</taxon>
        <taxon>Parasitiformes</taxon>
        <taxon>Ixodida</taxon>
        <taxon>Ixodoidea</taxon>
        <taxon>Ixodidae</taxon>
        <taxon>Rhipicephalinae</taxon>
        <taxon>Rhipicephalus</taxon>
        <taxon>Boophilus</taxon>
    </lineage>
</organism>
<dbReference type="EMBL" id="JABSTU010004066">
    <property type="protein sequence ID" value="KAH7964282.1"/>
    <property type="molecule type" value="Genomic_DNA"/>
</dbReference>
<evidence type="ECO:0000313" key="3">
    <source>
        <dbReference type="Proteomes" id="UP000821866"/>
    </source>
</evidence>
<reference evidence="2" key="1">
    <citation type="journal article" date="2020" name="Cell">
        <title>Large-Scale Comparative Analyses of Tick Genomes Elucidate Their Genetic Diversity and Vector Capacities.</title>
        <authorList>
            <consortium name="Tick Genome and Microbiome Consortium (TIGMIC)"/>
            <person name="Jia N."/>
            <person name="Wang J."/>
            <person name="Shi W."/>
            <person name="Du L."/>
            <person name="Sun Y."/>
            <person name="Zhan W."/>
            <person name="Jiang J.F."/>
            <person name="Wang Q."/>
            <person name="Zhang B."/>
            <person name="Ji P."/>
            <person name="Bell-Sakyi L."/>
            <person name="Cui X.M."/>
            <person name="Yuan T.T."/>
            <person name="Jiang B.G."/>
            <person name="Yang W.F."/>
            <person name="Lam T.T."/>
            <person name="Chang Q.C."/>
            <person name="Ding S.J."/>
            <person name="Wang X.J."/>
            <person name="Zhu J.G."/>
            <person name="Ruan X.D."/>
            <person name="Zhao L."/>
            <person name="Wei J.T."/>
            <person name="Ye R.Z."/>
            <person name="Que T.C."/>
            <person name="Du C.H."/>
            <person name="Zhou Y.H."/>
            <person name="Cheng J.X."/>
            <person name="Dai P.F."/>
            <person name="Guo W.B."/>
            <person name="Han X.H."/>
            <person name="Huang E.J."/>
            <person name="Li L.F."/>
            <person name="Wei W."/>
            <person name="Gao Y.C."/>
            <person name="Liu J.Z."/>
            <person name="Shao H.Z."/>
            <person name="Wang X."/>
            <person name="Wang C.C."/>
            <person name="Yang T.C."/>
            <person name="Huo Q.B."/>
            <person name="Li W."/>
            <person name="Chen H.Y."/>
            <person name="Chen S.E."/>
            <person name="Zhou L.G."/>
            <person name="Ni X.B."/>
            <person name="Tian J.H."/>
            <person name="Sheng Y."/>
            <person name="Liu T."/>
            <person name="Pan Y.S."/>
            <person name="Xia L.Y."/>
            <person name="Li J."/>
            <person name="Zhao F."/>
            <person name="Cao W.C."/>
        </authorList>
    </citation>
    <scope>NUCLEOTIDE SEQUENCE</scope>
    <source>
        <strain evidence="2">Rmic-2018</strain>
    </source>
</reference>
<name>A0A9J6CZZ1_RHIMP</name>
<keyword evidence="1" id="KW-0812">Transmembrane</keyword>
<keyword evidence="1" id="KW-1133">Transmembrane helix</keyword>
<dbReference type="AlphaFoldDB" id="A0A9J6CZZ1"/>
<evidence type="ECO:0000313" key="2">
    <source>
        <dbReference type="EMBL" id="KAH7964282.1"/>
    </source>
</evidence>
<sequence length="253" mass="27432">MMELTAATLSSSLTEGGYFKEAYSPAEESPRKPTGAFQRIVFAGSFLVTEPIMQSDVPPGDIWNPEVVQVRSGANHTLEVQVSWKWPGAHMTFGNASAVDIRASKDVTKLDKEFEKQKRMTAADVVQGNLDPLPAGRKHEVTLMFPSEWAEREPSGALWWAIFLAARVANSDGLTSNRFHIMRVLYLTPPARTTGATTTTVATTTVAGVEGKPKSRGLSQPLVWFLISGIAVVVVIAAVLVVLSRSSAKNHIV</sequence>